<proteinExistence type="predicted"/>
<sequence length="60" mass="6038">MQAVAAGAADDQVPDPGCRGEPPTENASPADAGLQGRGQRSRRRQGAALPSSANPLLMAP</sequence>
<protein>
    <submittedName>
        <fullName evidence="2">Uncharacterized protein</fullName>
    </submittedName>
</protein>
<organism evidence="2 3">
    <name type="scientific">Xanthomonas citri pv. citri</name>
    <dbReference type="NCBI Taxonomy" id="611301"/>
    <lineage>
        <taxon>Bacteria</taxon>
        <taxon>Pseudomonadati</taxon>
        <taxon>Pseudomonadota</taxon>
        <taxon>Gammaproteobacteria</taxon>
        <taxon>Lysobacterales</taxon>
        <taxon>Lysobacteraceae</taxon>
        <taxon>Xanthomonas</taxon>
    </lineage>
</organism>
<name>A0A0U5BQ93_XANCI</name>
<reference evidence="2 3" key="1">
    <citation type="submission" date="2014-09" db="EMBL/GenBank/DDBJ databases">
        <authorList>
            <person name="Regsiter A."/>
        </authorList>
    </citation>
    <scope>NUCLEOTIDE SEQUENCE [LARGE SCALE GENOMIC DNA]</scope>
</reference>
<keyword evidence="3" id="KW-1185">Reference proteome</keyword>
<evidence type="ECO:0000313" key="2">
    <source>
        <dbReference type="EMBL" id="CEG15299.1"/>
    </source>
</evidence>
<accession>A0A0U5BQ93</accession>
<evidence type="ECO:0000313" key="3">
    <source>
        <dbReference type="Proteomes" id="UP000052230"/>
    </source>
</evidence>
<comment type="caution">
    <text evidence="2">The sequence shown here is derived from an EMBL/GenBank/DDBJ whole genome shotgun (WGS) entry which is preliminary data.</text>
</comment>
<dbReference type="AlphaFoldDB" id="A0A0U5BQ93"/>
<dbReference type="EMBL" id="CCXZ01000097">
    <property type="protein sequence ID" value="CEG15299.1"/>
    <property type="molecule type" value="Genomic_DNA"/>
</dbReference>
<dbReference type="Proteomes" id="UP000052230">
    <property type="component" value="Unassembled WGS sequence"/>
</dbReference>
<gene>
    <name evidence="2" type="ORF">XAC3562_1860001</name>
</gene>
<feature type="region of interest" description="Disordered" evidence="1">
    <location>
        <begin position="1"/>
        <end position="60"/>
    </location>
</feature>
<evidence type="ECO:0000256" key="1">
    <source>
        <dbReference type="SAM" id="MobiDB-lite"/>
    </source>
</evidence>
<feature type="compositionally biased region" description="Low complexity" evidence="1">
    <location>
        <begin position="1"/>
        <end position="17"/>
    </location>
</feature>